<comment type="caution">
    <text evidence="4">The sequence shown here is derived from an EMBL/GenBank/DDBJ whole genome shotgun (WGS) entry which is preliminary data.</text>
</comment>
<keyword evidence="2" id="KW-0472">Membrane</keyword>
<proteinExistence type="predicted"/>
<keyword evidence="2" id="KW-0812">Transmembrane</keyword>
<dbReference type="InterPro" id="IPR038765">
    <property type="entry name" value="Papain-like_cys_pep_sf"/>
</dbReference>
<dbReference type="Pfam" id="PF01841">
    <property type="entry name" value="Transglut_core"/>
    <property type="match status" value="1"/>
</dbReference>
<dbReference type="SUPFAM" id="SSF54001">
    <property type="entry name" value="Cysteine proteinases"/>
    <property type="match status" value="1"/>
</dbReference>
<evidence type="ECO:0000256" key="2">
    <source>
        <dbReference type="SAM" id="Phobius"/>
    </source>
</evidence>
<sequence length="348" mass="38604">MRNVYKFLRASILILILVGGTYFIAQEYSAGIENAVNTSAGGQSLTKETITNLGDVLATVEAEIAGGAGSEKTNDTVKSDYQPVQGTGQLVEDSKSQQTDTTPAASYDFPENMYPYRAMLSDTQKEVYDQVYGAALELKESVTLCRQLDQSSIKNVMNAVFNDHPELFWLDTGYSYGYTSKGAVISVMLKYNETAQTLQSARQKFLNAAAKVINGASSLTTDLDKEQYVYKALQNMCVYDENSDMNQSAYSVFINGSSVCAGYSRAFQYIMQQLNIPCYFCTGYANGGYHAWNIVYIDGKYYNVDLSWDDSLGDVSNTYSFAYFNLSDKAISVDHTRRELSVNLPECK</sequence>
<reference evidence="4" key="1">
    <citation type="submission" date="2024-03" db="EMBL/GenBank/DDBJ databases">
        <title>Human intestinal bacterial collection.</title>
        <authorList>
            <person name="Pauvert C."/>
            <person name="Hitch T.C.A."/>
            <person name="Clavel T."/>
        </authorList>
    </citation>
    <scope>NUCLEOTIDE SEQUENCE [LARGE SCALE GENOMIC DNA]</scope>
    <source>
        <strain evidence="4">CLA-AA-H89B</strain>
    </source>
</reference>
<evidence type="ECO:0000313" key="5">
    <source>
        <dbReference type="Proteomes" id="UP001546774"/>
    </source>
</evidence>
<evidence type="ECO:0000313" key="4">
    <source>
        <dbReference type="EMBL" id="MEQ2555102.1"/>
    </source>
</evidence>
<feature type="transmembrane region" description="Helical" evidence="2">
    <location>
        <begin position="7"/>
        <end position="25"/>
    </location>
</feature>
<feature type="region of interest" description="Disordered" evidence="1">
    <location>
        <begin position="88"/>
        <end position="107"/>
    </location>
</feature>
<feature type="domain" description="Transglutaminase-like" evidence="3">
    <location>
        <begin position="252"/>
        <end position="308"/>
    </location>
</feature>
<dbReference type="SMART" id="SM00460">
    <property type="entry name" value="TGc"/>
    <property type="match status" value="1"/>
</dbReference>
<accession>A0ABV1H5X1</accession>
<dbReference type="Proteomes" id="UP001546774">
    <property type="component" value="Unassembled WGS sequence"/>
</dbReference>
<name>A0ABV1H5X1_9FIRM</name>
<protein>
    <submittedName>
        <fullName evidence="4">Transglutaminase domain-containing protein</fullName>
    </submittedName>
</protein>
<keyword evidence="5" id="KW-1185">Reference proteome</keyword>
<gene>
    <name evidence="4" type="ORF">WMO37_08805</name>
</gene>
<dbReference type="Gene3D" id="3.10.620.30">
    <property type="match status" value="1"/>
</dbReference>
<organism evidence="4 5">
    <name type="scientific">Lachnospira intestinalis</name>
    <dbReference type="NCBI Taxonomy" id="3133158"/>
    <lineage>
        <taxon>Bacteria</taxon>
        <taxon>Bacillati</taxon>
        <taxon>Bacillota</taxon>
        <taxon>Clostridia</taxon>
        <taxon>Lachnospirales</taxon>
        <taxon>Lachnospiraceae</taxon>
        <taxon>Lachnospira</taxon>
    </lineage>
</organism>
<evidence type="ECO:0000256" key="1">
    <source>
        <dbReference type="SAM" id="MobiDB-lite"/>
    </source>
</evidence>
<keyword evidence="2" id="KW-1133">Transmembrane helix</keyword>
<dbReference type="EMBL" id="JBBMFS010000006">
    <property type="protein sequence ID" value="MEQ2555102.1"/>
    <property type="molecule type" value="Genomic_DNA"/>
</dbReference>
<dbReference type="InterPro" id="IPR002931">
    <property type="entry name" value="Transglutaminase-like"/>
</dbReference>
<evidence type="ECO:0000259" key="3">
    <source>
        <dbReference type="SMART" id="SM00460"/>
    </source>
</evidence>